<dbReference type="Pfam" id="PF00145">
    <property type="entry name" value="DNA_methylase"/>
    <property type="match status" value="2"/>
</dbReference>
<evidence type="ECO:0000256" key="3">
    <source>
        <dbReference type="ARBA" id="ARBA00022679"/>
    </source>
</evidence>
<keyword evidence="5" id="KW-0680">Restriction system</keyword>
<accession>A0ABN2UDR7</accession>
<dbReference type="PRINTS" id="PR00105">
    <property type="entry name" value="C5METTRFRASE"/>
</dbReference>
<dbReference type="SUPFAM" id="SSF53335">
    <property type="entry name" value="S-adenosyl-L-methionine-dependent methyltransferases"/>
    <property type="match status" value="1"/>
</dbReference>
<evidence type="ECO:0000313" key="7">
    <source>
        <dbReference type="EMBL" id="GAA2035416.1"/>
    </source>
</evidence>
<dbReference type="EC" id="2.1.1.37" evidence="1"/>
<dbReference type="Gene3D" id="3.90.120.10">
    <property type="entry name" value="DNA Methylase, subunit A, domain 2"/>
    <property type="match status" value="1"/>
</dbReference>
<name>A0ABN2UDR7_9ACTN</name>
<comment type="similarity">
    <text evidence="6">Belongs to the class I-like SAM-binding methyltransferase superfamily. C5-methyltransferase family.</text>
</comment>
<dbReference type="InterPro" id="IPR018117">
    <property type="entry name" value="C5_DNA_meth_AS"/>
</dbReference>
<dbReference type="InterPro" id="IPR001525">
    <property type="entry name" value="C5_MeTfrase"/>
</dbReference>
<evidence type="ECO:0000256" key="1">
    <source>
        <dbReference type="ARBA" id="ARBA00011975"/>
    </source>
</evidence>
<evidence type="ECO:0000256" key="6">
    <source>
        <dbReference type="PROSITE-ProRule" id="PRU01016"/>
    </source>
</evidence>
<feature type="active site" evidence="6">
    <location>
        <position position="73"/>
    </location>
</feature>
<comment type="caution">
    <text evidence="7">The sequence shown here is derived from an EMBL/GenBank/DDBJ whole genome shotgun (WGS) entry which is preliminary data.</text>
</comment>
<keyword evidence="2 6" id="KW-0489">Methyltransferase</keyword>
<gene>
    <name evidence="7" type="ORF">GCM10009839_40160</name>
</gene>
<dbReference type="InterPro" id="IPR050390">
    <property type="entry name" value="C5-Methyltransferase"/>
</dbReference>
<dbReference type="Proteomes" id="UP001500751">
    <property type="component" value="Unassembled WGS sequence"/>
</dbReference>
<reference evidence="7 8" key="1">
    <citation type="journal article" date="2019" name="Int. J. Syst. Evol. Microbiol.">
        <title>The Global Catalogue of Microorganisms (GCM) 10K type strain sequencing project: providing services to taxonomists for standard genome sequencing and annotation.</title>
        <authorList>
            <consortium name="The Broad Institute Genomics Platform"/>
            <consortium name="The Broad Institute Genome Sequencing Center for Infectious Disease"/>
            <person name="Wu L."/>
            <person name="Ma J."/>
        </authorList>
    </citation>
    <scope>NUCLEOTIDE SEQUENCE [LARGE SCALE GENOMIC DNA]</scope>
    <source>
        <strain evidence="7 8">JCM 16014</strain>
    </source>
</reference>
<dbReference type="GO" id="GO:0032259">
    <property type="term" value="P:methylation"/>
    <property type="evidence" value="ECO:0007669"/>
    <property type="project" value="UniProtKB-KW"/>
</dbReference>
<dbReference type="RefSeq" id="WP_344667165.1">
    <property type="nucleotide sequence ID" value="NZ_BAAAQN010000022.1"/>
</dbReference>
<evidence type="ECO:0000256" key="5">
    <source>
        <dbReference type="ARBA" id="ARBA00022747"/>
    </source>
</evidence>
<dbReference type="PANTHER" id="PTHR10629:SF52">
    <property type="entry name" value="DNA (CYTOSINE-5)-METHYLTRANSFERASE 1"/>
    <property type="match status" value="1"/>
</dbReference>
<evidence type="ECO:0000256" key="4">
    <source>
        <dbReference type="ARBA" id="ARBA00022691"/>
    </source>
</evidence>
<evidence type="ECO:0000256" key="2">
    <source>
        <dbReference type="ARBA" id="ARBA00022603"/>
    </source>
</evidence>
<organism evidence="7 8">
    <name type="scientific">Catenulispora yoronensis</name>
    <dbReference type="NCBI Taxonomy" id="450799"/>
    <lineage>
        <taxon>Bacteria</taxon>
        <taxon>Bacillati</taxon>
        <taxon>Actinomycetota</taxon>
        <taxon>Actinomycetes</taxon>
        <taxon>Catenulisporales</taxon>
        <taxon>Catenulisporaceae</taxon>
        <taxon>Catenulispora</taxon>
    </lineage>
</organism>
<keyword evidence="8" id="KW-1185">Reference proteome</keyword>
<dbReference type="PROSITE" id="PS51679">
    <property type="entry name" value="SAM_MT_C5"/>
    <property type="match status" value="1"/>
</dbReference>
<sequence length="419" mass="45374">MTAPDTIDLFAGPGGWSVAAAALGLRELGIELDPWACATRAAAGHLTVRADVATLPTTRMRNKIKRLIGSPPCGTFSAAGKGEGVGDLPLLHQALDDLAAGYNTIDRLTTACSDPRTPLVVQPLRYALDLRPEWVTLEQVPAVLPLWQHIVRILRGRGYSGWAGVLNAADYGVPQTRRRAILIASRIREVAPPEPTHAQVPEEATLFGPARIRWVSMAEALGWDTARVVNTRGARTTPGGNEFPVDQPSWALTEKARSWTVDVRASSYQRGYERTLDRPSPTLMGQTYKWMLRNNTQANSSARTLDEPAGTLFFGARGNDVSWVAGRPATTLAATGRVAKAGHRDREGGERQFEDAVRITIEEASVLQSFRPDYPWQGPKTRKFLQIGNAVPPLLALHVLAAATGIDPADAPNPSSVHT</sequence>
<keyword evidence="3 6" id="KW-0808">Transferase</keyword>
<proteinExistence type="inferred from homology"/>
<dbReference type="PANTHER" id="PTHR10629">
    <property type="entry name" value="CYTOSINE-SPECIFIC METHYLTRANSFERASE"/>
    <property type="match status" value="1"/>
</dbReference>
<evidence type="ECO:0000313" key="8">
    <source>
        <dbReference type="Proteomes" id="UP001500751"/>
    </source>
</evidence>
<dbReference type="InterPro" id="IPR029063">
    <property type="entry name" value="SAM-dependent_MTases_sf"/>
</dbReference>
<protein>
    <recommendedName>
        <fullName evidence="1">DNA (cytosine-5-)-methyltransferase</fullName>
        <ecNumber evidence="1">2.1.1.37</ecNumber>
    </recommendedName>
</protein>
<dbReference type="PROSITE" id="PS00094">
    <property type="entry name" value="C5_MTASE_1"/>
    <property type="match status" value="1"/>
</dbReference>
<dbReference type="EMBL" id="BAAAQN010000022">
    <property type="protein sequence ID" value="GAA2035416.1"/>
    <property type="molecule type" value="Genomic_DNA"/>
</dbReference>
<keyword evidence="4 6" id="KW-0949">S-adenosyl-L-methionine</keyword>
<dbReference type="GO" id="GO:0008168">
    <property type="term" value="F:methyltransferase activity"/>
    <property type="evidence" value="ECO:0007669"/>
    <property type="project" value="UniProtKB-KW"/>
</dbReference>
<dbReference type="Gene3D" id="3.40.50.150">
    <property type="entry name" value="Vaccinia Virus protein VP39"/>
    <property type="match status" value="1"/>
</dbReference>